<dbReference type="Gene3D" id="3.40.390.10">
    <property type="entry name" value="Collagenase (Catalytic Domain)"/>
    <property type="match status" value="1"/>
</dbReference>
<proteinExistence type="predicted"/>
<sequence length="974" mass="108768">MRMIKKWATILLTLIFFIYPVKYAFAHPELTNVLYTDSDTGWVIKEYSFGSHNKNTSFTYCFDDATFINTTDVNGVQASTYLYTAFTDGINKWTSSLPSLSFTESSSSPYIVSAEYRADTSTIAYWRGGSSTEVGGDSNHRHHTNGVIVMNAAQMPSTRSANSVTMAHEVGHMIGLHDVYVRSDILMYGYSGGSATGPTKYDINGAKVVTGLHGNSDHAFTTHQDSGVYHKEVCTICDGFQRENHNPVEVGYYVGSSGHQINCSECGLIIVNRCTSPFISGSSIKVASENICSKITYSCASGHSFTYNDTSHLLDSNNKCIDCGYTGTSWCFPFTHNWSLVSEELISTENQCYKAIKACSKCHQNKEDIISSHDFTDSCTTINCKKCNWAREAPNHEIVVEIVYPATSTVCREFYDKCNNCTFRMLVNTDTTHTYGGWTSNTTLNKCERTCSTCGYVATKSHSYDYGCDPECNDCMAIRTTTVSHSYNDCLDTDCNKCSFTRTAPGHSYSYGLWTDVATAGTCEKRLLSCKNCTYSYYVYDYIHAYSDCTDSSCNDCGYTRTAPGHSYTYGSWTDVATDGTCEKRLISCDNCTYSYYVYDYSHAYSGCTDSVCNDCSYTRTAPGHSYTYGSWLDVATDGTCERRLISCNNCTYSYYAYDYTHAYTDCTDSTCNDCTYTRTSPGHSYTYGSWTDVTTSGTCEKRLVSCNNCSYSYYVYDYSHAYSDCTDSICNDCSYSRTAPGHSYSYGSWTDVATSGTCEKRLVSCNNCSYSYYVYDYSHAYSGCTDSTCNDCSYTRTAPGHSYSYGSWTDVTTSGTCEKRLVSCNNCSYSYYVYDYSHAYSGCTDSTCNDCSYTRTAPGHSYTYGSWTDVATSGTCEKRLVSCNNCSYSYYIYDYSHIYSGCTDSTCNDCSYSRTAPGHSYTYGSWTDVATSGTCEKRLVSCNNCSYSYYVYDYSHIYSSSTDRYCNDCGYMR</sequence>
<gene>
    <name evidence="1" type="ORF">I5677_08370</name>
</gene>
<dbReference type="GO" id="GO:0008237">
    <property type="term" value="F:metallopeptidase activity"/>
    <property type="evidence" value="ECO:0007669"/>
    <property type="project" value="InterPro"/>
</dbReference>
<dbReference type="SUPFAM" id="SSF55486">
    <property type="entry name" value="Metalloproteases ('zincins'), catalytic domain"/>
    <property type="match status" value="1"/>
</dbReference>
<reference evidence="1" key="1">
    <citation type="submission" date="2020-12" db="EMBL/GenBank/DDBJ databases">
        <title>M. sibirica DSM 26468T genome.</title>
        <authorList>
            <person name="Thieme N."/>
            <person name="Rettenmaier R."/>
            <person name="Zverlov V."/>
            <person name="Liebl W."/>
        </authorList>
    </citation>
    <scope>NUCLEOTIDE SEQUENCE</scope>
    <source>
        <strain evidence="1">DSM 26468</strain>
    </source>
</reference>
<evidence type="ECO:0000313" key="2">
    <source>
        <dbReference type="Proteomes" id="UP000623269"/>
    </source>
</evidence>
<evidence type="ECO:0000313" key="1">
    <source>
        <dbReference type="EMBL" id="MBH1940902.1"/>
    </source>
</evidence>
<keyword evidence="2" id="KW-1185">Reference proteome</keyword>
<comment type="caution">
    <text evidence="1">The sequence shown here is derived from an EMBL/GenBank/DDBJ whole genome shotgun (WGS) entry which is preliminary data.</text>
</comment>
<dbReference type="InterPro" id="IPR024079">
    <property type="entry name" value="MetalloPept_cat_dom_sf"/>
</dbReference>
<dbReference type="EMBL" id="JAEAGR010000007">
    <property type="protein sequence ID" value="MBH1940902.1"/>
    <property type="molecule type" value="Genomic_DNA"/>
</dbReference>
<accession>A0A8J7KWU1</accession>
<name>A0A8J7KWU1_9FIRM</name>
<protein>
    <submittedName>
        <fullName evidence="1">Uncharacterized protein</fullName>
    </submittedName>
</protein>
<dbReference type="Proteomes" id="UP000623269">
    <property type="component" value="Unassembled WGS sequence"/>
</dbReference>
<dbReference type="RefSeq" id="WP_197661126.1">
    <property type="nucleotide sequence ID" value="NZ_JAEAGR010000007.1"/>
</dbReference>
<dbReference type="AlphaFoldDB" id="A0A8J7KWU1"/>
<organism evidence="1 2">
    <name type="scientific">Mobilitalea sibirica</name>
    <dbReference type="NCBI Taxonomy" id="1462919"/>
    <lineage>
        <taxon>Bacteria</taxon>
        <taxon>Bacillati</taxon>
        <taxon>Bacillota</taxon>
        <taxon>Clostridia</taxon>
        <taxon>Lachnospirales</taxon>
        <taxon>Lachnospiraceae</taxon>
        <taxon>Mobilitalea</taxon>
    </lineage>
</organism>